<keyword evidence="4" id="KW-0378">Hydrolase</keyword>
<feature type="transmembrane region" description="Helical" evidence="7">
    <location>
        <begin position="134"/>
        <end position="155"/>
    </location>
</feature>
<protein>
    <submittedName>
        <fullName evidence="9">Phosphatase PAP2 family protein</fullName>
    </submittedName>
</protein>
<dbReference type="Pfam" id="PF01569">
    <property type="entry name" value="PAP2"/>
    <property type="match status" value="1"/>
</dbReference>
<dbReference type="GO" id="GO:0005886">
    <property type="term" value="C:plasma membrane"/>
    <property type="evidence" value="ECO:0007669"/>
    <property type="project" value="UniProtKB-SubCell"/>
</dbReference>
<dbReference type="SUPFAM" id="SSF48317">
    <property type="entry name" value="Acid phosphatase/Vanadium-dependent haloperoxidase"/>
    <property type="match status" value="1"/>
</dbReference>
<feature type="transmembrane region" description="Helical" evidence="7">
    <location>
        <begin position="66"/>
        <end position="86"/>
    </location>
</feature>
<evidence type="ECO:0000256" key="4">
    <source>
        <dbReference type="ARBA" id="ARBA00022801"/>
    </source>
</evidence>
<dbReference type="Proteomes" id="UP001304125">
    <property type="component" value="Chromosome"/>
</dbReference>
<evidence type="ECO:0000256" key="6">
    <source>
        <dbReference type="ARBA" id="ARBA00023136"/>
    </source>
</evidence>
<evidence type="ECO:0000313" key="10">
    <source>
        <dbReference type="Proteomes" id="UP001304125"/>
    </source>
</evidence>
<keyword evidence="3 7" id="KW-0812">Transmembrane</keyword>
<evidence type="ECO:0000256" key="7">
    <source>
        <dbReference type="SAM" id="Phobius"/>
    </source>
</evidence>
<evidence type="ECO:0000256" key="3">
    <source>
        <dbReference type="ARBA" id="ARBA00022692"/>
    </source>
</evidence>
<organism evidence="9 10">
    <name type="scientific">Demequina capsici</name>
    <dbReference type="NCBI Taxonomy" id="3075620"/>
    <lineage>
        <taxon>Bacteria</taxon>
        <taxon>Bacillati</taxon>
        <taxon>Actinomycetota</taxon>
        <taxon>Actinomycetes</taxon>
        <taxon>Micrococcales</taxon>
        <taxon>Demequinaceae</taxon>
        <taxon>Demequina</taxon>
    </lineage>
</organism>
<dbReference type="PANTHER" id="PTHR14969:SF62">
    <property type="entry name" value="DECAPRENYLPHOSPHORYL-5-PHOSPHORIBOSE PHOSPHATASE RV3807C-RELATED"/>
    <property type="match status" value="1"/>
</dbReference>
<proteinExistence type="predicted"/>
<feature type="transmembrane region" description="Helical" evidence="7">
    <location>
        <begin position="193"/>
        <end position="210"/>
    </location>
</feature>
<evidence type="ECO:0000256" key="2">
    <source>
        <dbReference type="ARBA" id="ARBA00022475"/>
    </source>
</evidence>
<dbReference type="GO" id="GO:0016787">
    <property type="term" value="F:hydrolase activity"/>
    <property type="evidence" value="ECO:0007669"/>
    <property type="project" value="UniProtKB-KW"/>
</dbReference>
<sequence>MRVLAVVRATLPGLLIAALGMWVFAALLEGLLEKGDLYVVDQPVVDWLAAHRQPWLTGLLTAVTDTFGPVILPVAVGVGGVVWGVVTGRWREPVLLVAAMAVSIKLALVLKTLVGRPRPADSLQVVPGLESSASFPSGHTTGAATLVLVLGYLMLRRRWSAHALLWWAVISVVVVGTVASSRLYLGYHFVTDVMAGACLGVVALGGVIVVDRWLDLWEGRAEQATRSAPAGLTPGESR</sequence>
<reference evidence="9 10" key="1">
    <citation type="submission" date="2023-09" db="EMBL/GenBank/DDBJ databases">
        <title>Demequina sp. a novel bacteria isolated from Capsicum annuum.</title>
        <authorList>
            <person name="Humaira Z."/>
            <person name="Lee J."/>
            <person name="Cho D."/>
        </authorList>
    </citation>
    <scope>NUCLEOTIDE SEQUENCE [LARGE SCALE GENOMIC DNA]</scope>
    <source>
        <strain evidence="9 10">OYTSA14</strain>
    </source>
</reference>
<dbReference type="Gene3D" id="1.20.144.10">
    <property type="entry name" value="Phosphatidic acid phosphatase type 2/haloperoxidase"/>
    <property type="match status" value="2"/>
</dbReference>
<comment type="subcellular location">
    <subcellularLocation>
        <location evidence="1">Cell membrane</location>
        <topology evidence="1">Multi-pass membrane protein</topology>
    </subcellularLocation>
</comment>
<keyword evidence="5 7" id="KW-1133">Transmembrane helix</keyword>
<evidence type="ECO:0000259" key="8">
    <source>
        <dbReference type="SMART" id="SM00014"/>
    </source>
</evidence>
<evidence type="ECO:0000313" key="9">
    <source>
        <dbReference type="EMBL" id="WNM24821.1"/>
    </source>
</evidence>
<evidence type="ECO:0000256" key="1">
    <source>
        <dbReference type="ARBA" id="ARBA00004651"/>
    </source>
</evidence>
<gene>
    <name evidence="9" type="ORF">RN606_01345</name>
</gene>
<dbReference type="CDD" id="cd03392">
    <property type="entry name" value="PAP2_like_2"/>
    <property type="match status" value="1"/>
</dbReference>
<dbReference type="RefSeq" id="WP_313499145.1">
    <property type="nucleotide sequence ID" value="NZ_CP134879.1"/>
</dbReference>
<dbReference type="SMART" id="SM00014">
    <property type="entry name" value="acidPPc"/>
    <property type="match status" value="1"/>
</dbReference>
<dbReference type="PANTHER" id="PTHR14969">
    <property type="entry name" value="SPHINGOSINE-1-PHOSPHATE PHOSPHOHYDROLASE"/>
    <property type="match status" value="1"/>
</dbReference>
<name>A0AA96FA10_9MICO</name>
<feature type="domain" description="Phosphatidic acid phosphatase type 2/haloperoxidase" evidence="8">
    <location>
        <begin position="93"/>
        <end position="208"/>
    </location>
</feature>
<keyword evidence="10" id="KW-1185">Reference proteome</keyword>
<keyword evidence="6 7" id="KW-0472">Membrane</keyword>
<evidence type="ECO:0000256" key="5">
    <source>
        <dbReference type="ARBA" id="ARBA00022989"/>
    </source>
</evidence>
<dbReference type="InterPro" id="IPR000326">
    <property type="entry name" value="PAP2/HPO"/>
</dbReference>
<feature type="transmembrane region" description="Helical" evidence="7">
    <location>
        <begin position="93"/>
        <end position="114"/>
    </location>
</feature>
<dbReference type="EMBL" id="CP134879">
    <property type="protein sequence ID" value="WNM24821.1"/>
    <property type="molecule type" value="Genomic_DNA"/>
</dbReference>
<dbReference type="AlphaFoldDB" id="A0AA96FA10"/>
<keyword evidence="2" id="KW-1003">Cell membrane</keyword>
<dbReference type="InterPro" id="IPR036938">
    <property type="entry name" value="PAP2/HPO_sf"/>
</dbReference>
<accession>A0AA96FA10</accession>
<feature type="transmembrane region" description="Helical" evidence="7">
    <location>
        <begin position="164"/>
        <end position="187"/>
    </location>
</feature>